<keyword evidence="1 8" id="KW-0732">Signal</keyword>
<evidence type="ECO:0000256" key="3">
    <source>
        <dbReference type="ARBA" id="ARBA00022966"/>
    </source>
</evidence>
<dbReference type="AlphaFoldDB" id="A0A182P1U3"/>
<evidence type="ECO:0000256" key="8">
    <source>
        <dbReference type="SAM" id="SignalP"/>
    </source>
</evidence>
<dbReference type="Gene3D" id="2.60.40.1930">
    <property type="match status" value="1"/>
</dbReference>
<evidence type="ECO:0000256" key="6">
    <source>
        <dbReference type="ARBA" id="ARBA00063781"/>
    </source>
</evidence>
<dbReference type="FunFam" id="2.60.40.1930:FF:000001">
    <property type="entry name" value="CD109 isoform 3"/>
    <property type="match status" value="1"/>
</dbReference>
<dbReference type="Gene3D" id="2.60.40.2950">
    <property type="match status" value="1"/>
</dbReference>
<reference evidence="13" key="1">
    <citation type="submission" date="2013-03" db="EMBL/GenBank/DDBJ databases">
        <title>The Genome Sequence of Anopheles epiroticus epiroticus2.</title>
        <authorList>
            <consortium name="The Broad Institute Genomics Platform"/>
            <person name="Neafsey D.E."/>
            <person name="Howell P."/>
            <person name="Walker B."/>
            <person name="Young S.K."/>
            <person name="Zeng Q."/>
            <person name="Gargeya S."/>
            <person name="Fitzgerald M."/>
            <person name="Haas B."/>
            <person name="Abouelleil A."/>
            <person name="Allen A.W."/>
            <person name="Alvarado L."/>
            <person name="Arachchi H.M."/>
            <person name="Berlin A.M."/>
            <person name="Chapman S.B."/>
            <person name="Gainer-Dewar J."/>
            <person name="Goldberg J."/>
            <person name="Griggs A."/>
            <person name="Gujja S."/>
            <person name="Hansen M."/>
            <person name="Howarth C."/>
            <person name="Imamovic A."/>
            <person name="Ireland A."/>
            <person name="Larimer J."/>
            <person name="McCowan C."/>
            <person name="Murphy C."/>
            <person name="Pearson M."/>
            <person name="Poon T.W."/>
            <person name="Priest M."/>
            <person name="Roberts A."/>
            <person name="Saif S."/>
            <person name="Shea T."/>
            <person name="Sisk P."/>
            <person name="Sykes S."/>
            <person name="Wortman J."/>
            <person name="Nusbaum C."/>
            <person name="Birren B."/>
        </authorList>
    </citation>
    <scope>NUCLEOTIDE SEQUENCE [LARGE SCALE GENOMIC DNA]</scope>
    <source>
        <strain evidence="13">Epiroticus2</strain>
    </source>
</reference>
<feature type="chain" id="PRO_5008130721" description="TEP1-F" evidence="8">
    <location>
        <begin position="20"/>
        <end position="416"/>
    </location>
</feature>
<feature type="domain" description="Macroglobulin" evidence="11">
    <location>
        <begin position="216"/>
        <end position="288"/>
    </location>
</feature>
<dbReference type="InterPro" id="IPR002890">
    <property type="entry name" value="MG2"/>
</dbReference>
<evidence type="ECO:0000313" key="12">
    <source>
        <dbReference type="EnsemblMetazoa" id="AEPI000877-PA"/>
    </source>
</evidence>
<evidence type="ECO:0000259" key="11">
    <source>
        <dbReference type="Pfam" id="PF17791"/>
    </source>
</evidence>
<accession>A0A182P1U3</accession>
<feature type="signal peptide" evidence="8">
    <location>
        <begin position="1"/>
        <end position="19"/>
    </location>
</feature>
<dbReference type="GO" id="GO:0002376">
    <property type="term" value="P:immune system process"/>
    <property type="evidence" value="ECO:0007669"/>
    <property type="project" value="UniProtKB-KW"/>
</dbReference>
<proteinExistence type="predicted"/>
<feature type="domain" description="Macroglobulin" evidence="9">
    <location>
        <begin position="122"/>
        <end position="214"/>
    </location>
</feature>
<evidence type="ECO:0000256" key="2">
    <source>
        <dbReference type="ARBA" id="ARBA00022859"/>
    </source>
</evidence>
<dbReference type="VEuPathDB" id="VectorBase:AEPI000877"/>
<dbReference type="InterPro" id="IPR050473">
    <property type="entry name" value="A2M/Complement_sys"/>
</dbReference>
<organism evidence="12 13">
    <name type="scientific">Anopheles epiroticus</name>
    <dbReference type="NCBI Taxonomy" id="199890"/>
    <lineage>
        <taxon>Eukaryota</taxon>
        <taxon>Metazoa</taxon>
        <taxon>Ecdysozoa</taxon>
        <taxon>Arthropoda</taxon>
        <taxon>Hexapoda</taxon>
        <taxon>Insecta</taxon>
        <taxon>Pterygota</taxon>
        <taxon>Neoptera</taxon>
        <taxon>Endopterygota</taxon>
        <taxon>Diptera</taxon>
        <taxon>Nematocera</taxon>
        <taxon>Culicoidea</taxon>
        <taxon>Culicidae</taxon>
        <taxon>Anophelinae</taxon>
        <taxon>Anopheles</taxon>
    </lineage>
</organism>
<evidence type="ECO:0000256" key="7">
    <source>
        <dbReference type="ARBA" id="ARBA00078071"/>
    </source>
</evidence>
<evidence type="ECO:0000259" key="10">
    <source>
        <dbReference type="Pfam" id="PF17789"/>
    </source>
</evidence>
<dbReference type="STRING" id="199890.A0A182P1U3"/>
<dbReference type="Proteomes" id="UP000075885">
    <property type="component" value="Unassembled WGS sequence"/>
</dbReference>
<evidence type="ECO:0000256" key="4">
    <source>
        <dbReference type="ARBA" id="ARBA00023180"/>
    </source>
</evidence>
<dbReference type="GO" id="GO:0005615">
    <property type="term" value="C:extracellular space"/>
    <property type="evidence" value="ECO:0007669"/>
    <property type="project" value="UniProtKB-ARBA"/>
</dbReference>
<reference evidence="12" key="2">
    <citation type="submission" date="2020-05" db="UniProtKB">
        <authorList>
            <consortium name="EnsemblMetazoa"/>
        </authorList>
    </citation>
    <scope>IDENTIFICATION</scope>
    <source>
        <strain evidence="12">Epiroticus2</strain>
    </source>
</reference>
<dbReference type="EnsemblMetazoa" id="AEPI000877-RA">
    <property type="protein sequence ID" value="AEPI000877-PA"/>
    <property type="gene ID" value="AEPI000877"/>
</dbReference>
<evidence type="ECO:0000313" key="13">
    <source>
        <dbReference type="Proteomes" id="UP000075885"/>
    </source>
</evidence>
<keyword evidence="13" id="KW-1185">Reference proteome</keyword>
<keyword evidence="2" id="KW-0391">Immunity</keyword>
<evidence type="ECO:0000256" key="5">
    <source>
        <dbReference type="ARBA" id="ARBA00057615"/>
    </source>
</evidence>
<dbReference type="GO" id="GO:0004866">
    <property type="term" value="F:endopeptidase inhibitor activity"/>
    <property type="evidence" value="ECO:0007669"/>
    <property type="project" value="InterPro"/>
</dbReference>
<dbReference type="InterPro" id="IPR040839">
    <property type="entry name" value="MG4"/>
</dbReference>
<feature type="domain" description="Macroglobulin" evidence="10">
    <location>
        <begin position="332"/>
        <end position="414"/>
    </location>
</feature>
<sequence length="416" mass="47236">MPWYVRMLVLITGLGCSAGVLIVGPKYVRANHEYTMAISNFNQETSKVSLMLRMDGQSENGTKVLSIAQQVDVRKFQNRIVTLTIPTIASPIDIKLTIDGLRGFSFHDEVNLEYPTKSLSGLIQINKPVFKPGDTVKFRVIVLDTELKPPVGVKSIHVTISDPQDNVIRRWSTAKLYIGVFESDLQIAPTPMLGIWYISVKVEGEELVTKTFEVKEYVLSSFDLQVMPTAIPLEEHQALNLTIAANYHFGKPVKGVAKVELYLEDDKLDQKRELEMFGMGQVYLRFNEELELYDDQRDVQVKVTFIELFTNRTIVKEQSIAIYKYLYRAVLTKESPQFHPGIPFKCDLKLSFHDGSPVRNVPFLVKIDGEGIEHEQTYTSKRDGTISLTIHPTESTEIIDIDVSTAQQLSDRYQQL</sequence>
<evidence type="ECO:0000256" key="1">
    <source>
        <dbReference type="ARBA" id="ARBA00022729"/>
    </source>
</evidence>
<keyword evidence="4" id="KW-0325">Glycoprotein</keyword>
<evidence type="ECO:0000259" key="9">
    <source>
        <dbReference type="Pfam" id="PF01835"/>
    </source>
</evidence>
<comment type="subunit">
    <text evidence="6">Heterodimer of a TEP1-N chain and an TEP1-C chain non-covalently linked. Forms a complex composed of TEP1-N and TEP1-C heterodimer, LRIM1 and APL1C; the interaction stabilizes TEP1-N and TEP1-C heterodimer, prevents its binding to tissues while circulating in the hemolymph and protects the thioester bond from hydrolysis. Mature TEP1 and to a lesser extent full-length TEP1 interact with SPCLIP1; the interaction is induced by microbial infection.</text>
</comment>
<comment type="function">
    <text evidence="5">Binds covalently through a thioester bond to the pathogen surface resulting in pathogen clearance.</text>
</comment>
<dbReference type="InterPro" id="IPR041555">
    <property type="entry name" value="MG3"/>
</dbReference>
<dbReference type="Pfam" id="PF01835">
    <property type="entry name" value="MG2"/>
    <property type="match status" value="1"/>
</dbReference>
<dbReference type="Pfam" id="PF17789">
    <property type="entry name" value="MG4"/>
    <property type="match status" value="1"/>
</dbReference>
<dbReference type="Gene3D" id="2.60.40.10">
    <property type="entry name" value="Immunoglobulins"/>
    <property type="match status" value="1"/>
</dbReference>
<dbReference type="InterPro" id="IPR013783">
    <property type="entry name" value="Ig-like_fold"/>
</dbReference>
<protein>
    <recommendedName>
        <fullName evidence="7">TEP1-F</fullName>
    </recommendedName>
</protein>
<dbReference type="PANTHER" id="PTHR11412:SF136">
    <property type="entry name" value="CD109 ANTIGEN"/>
    <property type="match status" value="1"/>
</dbReference>
<dbReference type="Gene3D" id="2.60.40.1940">
    <property type="match status" value="1"/>
</dbReference>
<dbReference type="Pfam" id="PF17791">
    <property type="entry name" value="MG3"/>
    <property type="match status" value="1"/>
</dbReference>
<dbReference type="PANTHER" id="PTHR11412">
    <property type="entry name" value="MACROGLOBULIN / COMPLEMENT"/>
    <property type="match status" value="1"/>
</dbReference>
<name>A0A182P1U3_9DIPT</name>
<keyword evidence="3" id="KW-0882">Thioester bond</keyword>